<dbReference type="GO" id="GO:0006303">
    <property type="term" value="P:double-strand break repair via nonhomologous end joining"/>
    <property type="evidence" value="ECO:0007669"/>
    <property type="project" value="TreeGrafter"/>
</dbReference>
<dbReference type="AlphaFoldDB" id="A0A6G1HWT7"/>
<dbReference type="PANTHER" id="PTHR23240">
    <property type="entry name" value="DNA CROSS-LINK REPAIR PROTEIN PSO2/SNM1-RELATED"/>
    <property type="match status" value="1"/>
</dbReference>
<name>A0A6G1HWT7_9PEZI</name>
<dbReference type="PANTHER" id="PTHR23240:SF6">
    <property type="entry name" value="DNA CROSS-LINK REPAIR 1A PROTEIN"/>
    <property type="match status" value="1"/>
</dbReference>
<dbReference type="OrthoDB" id="262529at2759"/>
<evidence type="ECO:0000313" key="9">
    <source>
        <dbReference type="Proteomes" id="UP000799640"/>
    </source>
</evidence>
<dbReference type="CDD" id="cd16273">
    <property type="entry name" value="SNM1A-1C-like_MBL-fold"/>
    <property type="match status" value="1"/>
</dbReference>
<dbReference type="EMBL" id="ML996695">
    <property type="protein sequence ID" value="KAF2400518.1"/>
    <property type="molecule type" value="Genomic_DNA"/>
</dbReference>
<reference evidence="8" key="1">
    <citation type="journal article" date="2020" name="Stud. Mycol.">
        <title>101 Dothideomycetes genomes: a test case for predicting lifestyles and emergence of pathogens.</title>
        <authorList>
            <person name="Haridas S."/>
            <person name="Albert R."/>
            <person name="Binder M."/>
            <person name="Bloem J."/>
            <person name="Labutti K."/>
            <person name="Salamov A."/>
            <person name="Andreopoulos B."/>
            <person name="Baker S."/>
            <person name="Barry K."/>
            <person name="Bills G."/>
            <person name="Bluhm B."/>
            <person name="Cannon C."/>
            <person name="Castanera R."/>
            <person name="Culley D."/>
            <person name="Daum C."/>
            <person name="Ezra D."/>
            <person name="Gonzalez J."/>
            <person name="Henrissat B."/>
            <person name="Kuo A."/>
            <person name="Liang C."/>
            <person name="Lipzen A."/>
            <person name="Lutzoni F."/>
            <person name="Magnuson J."/>
            <person name="Mondo S."/>
            <person name="Nolan M."/>
            <person name="Ohm R."/>
            <person name="Pangilinan J."/>
            <person name="Park H.-J."/>
            <person name="Ramirez L."/>
            <person name="Alfaro M."/>
            <person name="Sun H."/>
            <person name="Tritt A."/>
            <person name="Yoshinaga Y."/>
            <person name="Zwiers L.-H."/>
            <person name="Turgeon B."/>
            <person name="Goodwin S."/>
            <person name="Spatafora J."/>
            <person name="Crous P."/>
            <person name="Grigoriev I."/>
        </authorList>
    </citation>
    <scope>NUCLEOTIDE SEQUENCE</scope>
    <source>
        <strain evidence="8">CBS 262.69</strain>
    </source>
</reference>
<dbReference type="GO" id="GO:0003684">
    <property type="term" value="F:damaged DNA binding"/>
    <property type="evidence" value="ECO:0007669"/>
    <property type="project" value="TreeGrafter"/>
</dbReference>
<dbReference type="Gene3D" id="3.60.15.10">
    <property type="entry name" value="Ribonuclease Z/Hydroxyacylglutathione hydrolase-like"/>
    <property type="match status" value="1"/>
</dbReference>
<dbReference type="FunFam" id="3.60.15.10:FF:000038">
    <property type="entry name" value="DNA cross-link repair protein pso2/snm1"/>
    <property type="match status" value="1"/>
</dbReference>
<dbReference type="FunFam" id="3.40.50.12650:FF:000007">
    <property type="entry name" value="DNA cross-link repair 1A protein, variant"/>
    <property type="match status" value="1"/>
</dbReference>
<comment type="similarity">
    <text evidence="2">Belongs to the DNA repair metallo-beta-lactamase (DRMBL) family.</text>
</comment>
<gene>
    <name evidence="8" type="ORF">EJ06DRAFT_463796</name>
</gene>
<feature type="compositionally biased region" description="Acidic residues" evidence="6">
    <location>
        <begin position="21"/>
        <end position="32"/>
    </location>
</feature>
<dbReference type="Proteomes" id="UP000799640">
    <property type="component" value="Unassembled WGS sequence"/>
</dbReference>
<dbReference type="InterPro" id="IPR036866">
    <property type="entry name" value="RibonucZ/Hydroxyglut_hydro"/>
</dbReference>
<dbReference type="Gene3D" id="3.40.50.12650">
    <property type="match status" value="1"/>
</dbReference>
<evidence type="ECO:0000256" key="5">
    <source>
        <dbReference type="ARBA" id="ARBA00023242"/>
    </source>
</evidence>
<evidence type="ECO:0000256" key="3">
    <source>
        <dbReference type="ARBA" id="ARBA00022763"/>
    </source>
</evidence>
<evidence type="ECO:0000256" key="1">
    <source>
        <dbReference type="ARBA" id="ARBA00004123"/>
    </source>
</evidence>
<keyword evidence="9" id="KW-1185">Reference proteome</keyword>
<feature type="region of interest" description="Disordered" evidence="6">
    <location>
        <begin position="1"/>
        <end position="37"/>
    </location>
</feature>
<feature type="non-terminal residue" evidence="8">
    <location>
        <position position="1"/>
    </location>
</feature>
<dbReference type="SUPFAM" id="SSF56281">
    <property type="entry name" value="Metallo-hydrolase/oxidoreductase"/>
    <property type="match status" value="1"/>
</dbReference>
<feature type="domain" description="DNA repair metallo-beta-lactamase" evidence="7">
    <location>
        <begin position="438"/>
        <end position="565"/>
    </location>
</feature>
<comment type="subcellular location">
    <subcellularLocation>
        <location evidence="1">Nucleus</location>
    </subcellularLocation>
</comment>
<keyword evidence="3" id="KW-0227">DNA damage</keyword>
<dbReference type="Pfam" id="PF07522">
    <property type="entry name" value="DRMBL"/>
    <property type="match status" value="1"/>
</dbReference>
<feature type="compositionally biased region" description="Basic and acidic residues" evidence="6">
    <location>
        <begin position="1"/>
        <end position="20"/>
    </location>
</feature>
<dbReference type="GO" id="GO:0035312">
    <property type="term" value="F:5'-3' DNA exonuclease activity"/>
    <property type="evidence" value="ECO:0007669"/>
    <property type="project" value="TreeGrafter"/>
</dbReference>
<evidence type="ECO:0000256" key="2">
    <source>
        <dbReference type="ARBA" id="ARBA00010304"/>
    </source>
</evidence>
<evidence type="ECO:0000256" key="4">
    <source>
        <dbReference type="ARBA" id="ARBA00023204"/>
    </source>
</evidence>
<protein>
    <submittedName>
        <fullName evidence="8">DRMBL-domain-containing protein</fullName>
    </submittedName>
</protein>
<dbReference type="InterPro" id="IPR011084">
    <property type="entry name" value="DRMBL"/>
</dbReference>
<feature type="non-terminal residue" evidence="8">
    <location>
        <position position="590"/>
    </location>
</feature>
<proteinExistence type="inferred from homology"/>
<evidence type="ECO:0000313" key="8">
    <source>
        <dbReference type="EMBL" id="KAF2400518.1"/>
    </source>
</evidence>
<evidence type="ECO:0000259" key="7">
    <source>
        <dbReference type="Pfam" id="PF07522"/>
    </source>
</evidence>
<keyword evidence="5" id="KW-0539">Nucleus</keyword>
<dbReference type="GO" id="GO:0005634">
    <property type="term" value="C:nucleus"/>
    <property type="evidence" value="ECO:0007669"/>
    <property type="project" value="UniProtKB-SubCell"/>
</dbReference>
<evidence type="ECO:0000256" key="6">
    <source>
        <dbReference type="SAM" id="MobiDB-lite"/>
    </source>
</evidence>
<sequence>EGEEFQERRWVEELEHREAANDECEVNPEELDSQFPPDPDIFSLSKSPISDCPICGLQFINFSEEQVSIHVNKCLDGKITTTISKTSASATVGQLGCDAERLPPGHTPPKPAQPSPFPLNSVHAGQPSAFSKLMASNAEDAAWANAAASEEASRGKRSFERTCPFYKILPGFAICVDAFRYGAVEGCQAYFLSHFHSDHYIGLSGKWCHGPIYCSRATGNLVRQQLRVDPKWVVDLDFEQETEVPGTGGVTVIMIPANHCPGSSLFLFQKALGKGPNPKKRRVLHCGDFRACRSHVEHPHLCPSIPCPTSGKTKLQKIDVCYLDTTYLNPKYAFPPQEDVVQACVDMSVSLNNSTSNLLKGTKQEGGLAQFVKNGDTAAPLAGGKSDIKRNQGRLLIVVGTYSIGKEKICIAIAKALKSKIFASTPKRRICACLEDPELDELLTSNPREAQVHMAPLSELQPQTLDAYLQDFQDCFQSIVGFRPSGWNYRPPTGRSMTNLTVKTVLFGQNWKSRYAVNNMGPQRGSTKRAACFGVPYSEHSSFRELTMFCCALHIDRIIPTVNTGSAKSRQMMRYWADQWGAERRKNGLF</sequence>
<organism evidence="8 9">
    <name type="scientific">Trichodelitschia bisporula</name>
    <dbReference type="NCBI Taxonomy" id="703511"/>
    <lineage>
        <taxon>Eukaryota</taxon>
        <taxon>Fungi</taxon>
        <taxon>Dikarya</taxon>
        <taxon>Ascomycota</taxon>
        <taxon>Pezizomycotina</taxon>
        <taxon>Dothideomycetes</taxon>
        <taxon>Dothideomycetes incertae sedis</taxon>
        <taxon>Phaeotrichales</taxon>
        <taxon>Phaeotrichaceae</taxon>
        <taxon>Trichodelitschia</taxon>
    </lineage>
</organism>
<dbReference type="GO" id="GO:0036297">
    <property type="term" value="P:interstrand cross-link repair"/>
    <property type="evidence" value="ECO:0007669"/>
    <property type="project" value="TreeGrafter"/>
</dbReference>
<keyword evidence="4" id="KW-0234">DNA repair</keyword>
<accession>A0A6G1HWT7</accession>